<evidence type="ECO:0000256" key="1">
    <source>
        <dbReference type="SAM" id="Coils"/>
    </source>
</evidence>
<proteinExistence type="predicted"/>
<sequence>MDSTNKISYKIRDLSTRSVTLFPSRAQIQRDIKNISLKPGTNEITIKGLSPTVDPDSIKVEGGSALIISDVSIETLPNREIFEEIYSDLGSDDPERDGDDNDDDDDDDDDDDQDDNNDDLDEMRRKEGAELKNAKRELTNLKDLLKLAEERVASANSRLKLLDAHAKALDRKEGVVVIEESLETYKQQRSITYEDYMSGMKEQRDIAEKMEIQTSVVNRLQKADDKARAKAEKQNQKVLKARRTALFKKARRQEERRKERRRIRREREKFWPKYCYTVKITLETETATPLSSRRTSISSEAHASRPAAESGSSEATQAQDRDRDTNVVTGRMLSCDLVLSYVTSAAYWVPSYDLQLSTTSATGTLSFDAEIHNLTSETWTNSKVVLSTSQATFSGLDDAVPTLNPWCLELVRSAPHCEYGQIHEQNSRSNDEIFNTNQYLKNQKLFGTHKLRGDMFGIPEEVQLLSGLQVGRAANKETGLAWAEKTIGHYEPAVPPSPPFGMAGAAVESMVPSGMTTIGPGGREDHGHAAQPGLFGAPAPAAASSGARHKPAGLFGGDVFGNAAPSGGGGGGEKRLFASRKAAEPRKHLDPDADADADADYDYDDDSDSEWGLSVMEETGLTSTYELPGAKTLVPKSTATKQRVAHLRFANVVYSYTVVAKYKPVAYLRAKFKNTSKMTLFKGRAGLSLDGSFMGRTWLPRCSAGDTFMLSLGVDPSIKVSYPKPVVQRASPGLFSKETTAVYTRTITLHNTRATAAKPTSLLVHDQVPLSQDENLRVDILSPLGLSVGSGAVPTGAPGLDPRENKDWGTARAIVRKDGEVTWDVSLNPGKAVRLTLEYGVAFPNGTYAR</sequence>
<gene>
    <name evidence="5" type="ORF">E4U43_004981</name>
</gene>
<feature type="region of interest" description="Disordered" evidence="2">
    <location>
        <begin position="287"/>
        <end position="325"/>
    </location>
</feature>
<keyword evidence="6" id="KW-1185">Reference proteome</keyword>
<dbReference type="PANTHER" id="PTHR31005">
    <property type="entry name" value="DUF4139 DOMAIN-CONTAINING PROTEIN"/>
    <property type="match status" value="1"/>
</dbReference>
<dbReference type="Pfam" id="PF13600">
    <property type="entry name" value="DUF4140"/>
    <property type="match status" value="1"/>
</dbReference>
<comment type="caution">
    <text evidence="5">The sequence shown here is derived from an EMBL/GenBank/DDBJ whole genome shotgun (WGS) entry which is preliminary data.</text>
</comment>
<accession>A0A9P7N2M8</accession>
<evidence type="ECO:0000259" key="4">
    <source>
        <dbReference type="Pfam" id="PF13600"/>
    </source>
</evidence>
<reference evidence="5" key="1">
    <citation type="journal article" date="2020" name="bioRxiv">
        <title>Whole genome comparisons of ergot fungi reveals the divergence and evolution of species within the genus Claviceps are the result of varying mechanisms driving genome evolution and host range expansion.</title>
        <authorList>
            <person name="Wyka S.A."/>
            <person name="Mondo S.J."/>
            <person name="Liu M."/>
            <person name="Dettman J."/>
            <person name="Nalam V."/>
            <person name="Broders K.D."/>
        </authorList>
    </citation>
    <scope>NUCLEOTIDE SEQUENCE</scope>
    <source>
        <strain evidence="5">CCC 602</strain>
    </source>
</reference>
<feature type="domain" description="DUF4140" evidence="4">
    <location>
        <begin position="19"/>
        <end position="162"/>
    </location>
</feature>
<dbReference type="AlphaFoldDB" id="A0A9P7N2M8"/>
<organism evidence="5 6">
    <name type="scientific">Claviceps pusilla</name>
    <dbReference type="NCBI Taxonomy" id="123648"/>
    <lineage>
        <taxon>Eukaryota</taxon>
        <taxon>Fungi</taxon>
        <taxon>Dikarya</taxon>
        <taxon>Ascomycota</taxon>
        <taxon>Pezizomycotina</taxon>
        <taxon>Sordariomycetes</taxon>
        <taxon>Hypocreomycetidae</taxon>
        <taxon>Hypocreales</taxon>
        <taxon>Clavicipitaceae</taxon>
        <taxon>Claviceps</taxon>
    </lineage>
</organism>
<feature type="compositionally biased region" description="Acidic residues" evidence="2">
    <location>
        <begin position="592"/>
        <end position="605"/>
    </location>
</feature>
<name>A0A9P7N2M8_9HYPO</name>
<feature type="region of interest" description="Disordered" evidence="2">
    <location>
        <begin position="565"/>
        <end position="605"/>
    </location>
</feature>
<feature type="domain" description="DUF4139" evidence="3">
    <location>
        <begin position="338"/>
        <end position="845"/>
    </location>
</feature>
<dbReference type="OrthoDB" id="10068793at2759"/>
<feature type="compositionally biased region" description="Basic and acidic residues" evidence="2">
    <location>
        <begin position="572"/>
        <end position="591"/>
    </location>
</feature>
<dbReference type="Pfam" id="PF13598">
    <property type="entry name" value="DUF4139"/>
    <property type="match status" value="1"/>
</dbReference>
<feature type="region of interest" description="Disordered" evidence="2">
    <location>
        <begin position="513"/>
        <end position="548"/>
    </location>
</feature>
<dbReference type="InterPro" id="IPR037291">
    <property type="entry name" value="DUF4139"/>
</dbReference>
<dbReference type="EMBL" id="SRPW01003245">
    <property type="protein sequence ID" value="KAG5987658.1"/>
    <property type="molecule type" value="Genomic_DNA"/>
</dbReference>
<feature type="compositionally biased region" description="Low complexity" evidence="2">
    <location>
        <begin position="529"/>
        <end position="546"/>
    </location>
</feature>
<feature type="compositionally biased region" description="Acidic residues" evidence="2">
    <location>
        <begin position="86"/>
        <end position="121"/>
    </location>
</feature>
<evidence type="ECO:0008006" key="7">
    <source>
        <dbReference type="Google" id="ProtNLM"/>
    </source>
</evidence>
<dbReference type="PANTHER" id="PTHR31005:SF8">
    <property type="entry name" value="DUF4139 DOMAIN-CONTAINING PROTEIN"/>
    <property type="match status" value="1"/>
</dbReference>
<evidence type="ECO:0000313" key="6">
    <source>
        <dbReference type="Proteomes" id="UP000748025"/>
    </source>
</evidence>
<evidence type="ECO:0000259" key="3">
    <source>
        <dbReference type="Pfam" id="PF13598"/>
    </source>
</evidence>
<dbReference type="InterPro" id="IPR025554">
    <property type="entry name" value="DUF4140"/>
</dbReference>
<dbReference type="InterPro" id="IPR011935">
    <property type="entry name" value="CHP02231"/>
</dbReference>
<feature type="region of interest" description="Disordered" evidence="2">
    <location>
        <begin position="86"/>
        <end position="122"/>
    </location>
</feature>
<keyword evidence="1" id="KW-0175">Coiled coil</keyword>
<feature type="compositionally biased region" description="Polar residues" evidence="2">
    <location>
        <begin position="287"/>
        <end position="301"/>
    </location>
</feature>
<protein>
    <recommendedName>
        <fullName evidence="7">Mucoidy inhibitor-like protein</fullName>
    </recommendedName>
</protein>
<dbReference type="Proteomes" id="UP000748025">
    <property type="component" value="Unassembled WGS sequence"/>
</dbReference>
<feature type="coiled-coil region" evidence="1">
    <location>
        <begin position="217"/>
        <end position="269"/>
    </location>
</feature>
<evidence type="ECO:0000256" key="2">
    <source>
        <dbReference type="SAM" id="MobiDB-lite"/>
    </source>
</evidence>
<evidence type="ECO:0000313" key="5">
    <source>
        <dbReference type="EMBL" id="KAG5987658.1"/>
    </source>
</evidence>